<comment type="caution">
    <text evidence="2">The sequence shown here is derived from an EMBL/GenBank/DDBJ whole genome shotgun (WGS) entry which is preliminary data.</text>
</comment>
<dbReference type="RefSeq" id="WP_307633328.1">
    <property type="nucleotide sequence ID" value="NZ_JAPHEH010000001.1"/>
</dbReference>
<sequence length="124" mass="14110">MIYRIGADTILLLHLTFTLFTVLGGLLVLRRPSLLWVHLAAVLWGVVIEWADWICPLTPLENALRVQGGEAGYAGGFIDHYVSLLLYPENLTIELRYLLGLGLVFINLTIYGYIFLTRRHRKTL</sequence>
<dbReference type="InterPro" id="IPR021218">
    <property type="entry name" value="DUF2784"/>
</dbReference>
<accession>A0A9X4RMH2</accession>
<protein>
    <submittedName>
        <fullName evidence="2">DUF2784 domain-containing protein</fullName>
    </submittedName>
</protein>
<evidence type="ECO:0000313" key="2">
    <source>
        <dbReference type="EMBL" id="MDG4476360.1"/>
    </source>
</evidence>
<keyword evidence="3" id="KW-1185">Reference proteome</keyword>
<proteinExistence type="predicted"/>
<evidence type="ECO:0000256" key="1">
    <source>
        <dbReference type="SAM" id="Phobius"/>
    </source>
</evidence>
<feature type="transmembrane region" description="Helical" evidence="1">
    <location>
        <begin position="12"/>
        <end position="29"/>
    </location>
</feature>
<dbReference type="EMBL" id="JAPHEH010000001">
    <property type="protein sequence ID" value="MDG4476360.1"/>
    <property type="molecule type" value="Genomic_DNA"/>
</dbReference>
<feature type="transmembrane region" description="Helical" evidence="1">
    <location>
        <begin position="34"/>
        <end position="51"/>
    </location>
</feature>
<dbReference type="Proteomes" id="UP001154240">
    <property type="component" value="Unassembled WGS sequence"/>
</dbReference>
<evidence type="ECO:0000313" key="3">
    <source>
        <dbReference type="Proteomes" id="UP001154240"/>
    </source>
</evidence>
<reference evidence="2" key="2">
    <citation type="submission" date="2022-10" db="EMBL/GenBank/DDBJ databases">
        <authorList>
            <person name="Aronson H.S."/>
        </authorList>
    </citation>
    <scope>NUCLEOTIDE SEQUENCE</scope>
    <source>
        <strain evidence="2">RS19-109</strain>
    </source>
</reference>
<keyword evidence="1" id="KW-1133">Transmembrane helix</keyword>
<keyword evidence="1" id="KW-0472">Membrane</keyword>
<keyword evidence="1" id="KW-0812">Transmembrane</keyword>
<dbReference type="AlphaFoldDB" id="A0A9X4RMH2"/>
<feature type="transmembrane region" description="Helical" evidence="1">
    <location>
        <begin position="95"/>
        <end position="116"/>
    </location>
</feature>
<gene>
    <name evidence="2" type="ORF">OLX77_09340</name>
</gene>
<name>A0A9X4RMH2_9BACT</name>
<reference evidence="2" key="1">
    <citation type="journal article" date="2022" name="bioRxiv">
        <title>Thiovibrio frasassiensisgen. nov., sp. nov., an autotrophic, elemental sulfur disproportionating bacterium isolated from sulfidic karst sediment, and proposal of Thiovibrionaceae fam. nov.</title>
        <authorList>
            <person name="Aronson H."/>
            <person name="Thomas C."/>
            <person name="Bhattacharyya M."/>
            <person name="Eckstein S."/>
            <person name="Jensen S."/>
            <person name="Barco R."/>
            <person name="Macalady J."/>
            <person name="Amend J."/>
        </authorList>
    </citation>
    <scope>NUCLEOTIDE SEQUENCE</scope>
    <source>
        <strain evidence="2">RS19-109</strain>
    </source>
</reference>
<organism evidence="2 3">
    <name type="scientific">Thiovibrio frasassiensis</name>
    <dbReference type="NCBI Taxonomy" id="2984131"/>
    <lineage>
        <taxon>Bacteria</taxon>
        <taxon>Pseudomonadati</taxon>
        <taxon>Thermodesulfobacteriota</taxon>
        <taxon>Desulfobulbia</taxon>
        <taxon>Desulfobulbales</taxon>
        <taxon>Thiovibrionaceae</taxon>
        <taxon>Thiovibrio</taxon>
    </lineage>
</organism>
<dbReference type="Pfam" id="PF10861">
    <property type="entry name" value="DUF2784"/>
    <property type="match status" value="1"/>
</dbReference>